<feature type="transmembrane region" description="Helical" evidence="5">
    <location>
        <begin position="342"/>
        <end position="362"/>
    </location>
</feature>
<feature type="transmembrane region" description="Helical" evidence="5">
    <location>
        <begin position="400"/>
        <end position="421"/>
    </location>
</feature>
<keyword evidence="8" id="KW-1185">Reference proteome</keyword>
<dbReference type="Pfam" id="PF07690">
    <property type="entry name" value="MFS_1"/>
    <property type="match status" value="1"/>
</dbReference>
<keyword evidence="3 5" id="KW-1133">Transmembrane helix</keyword>
<dbReference type="EMBL" id="JBHUDX010000062">
    <property type="protein sequence ID" value="MFD1660856.1"/>
    <property type="molecule type" value="Genomic_DNA"/>
</dbReference>
<evidence type="ECO:0000313" key="7">
    <source>
        <dbReference type="EMBL" id="MFD1660856.1"/>
    </source>
</evidence>
<comment type="subcellular location">
    <subcellularLocation>
        <location evidence="1">Cell membrane</location>
        <topology evidence="1">Multi-pass membrane protein</topology>
    </subcellularLocation>
</comment>
<feature type="transmembrane region" description="Helical" evidence="5">
    <location>
        <begin position="250"/>
        <end position="272"/>
    </location>
</feature>
<protein>
    <submittedName>
        <fullName evidence="7">MFS transporter</fullName>
    </submittedName>
</protein>
<evidence type="ECO:0000256" key="5">
    <source>
        <dbReference type="SAM" id="Phobius"/>
    </source>
</evidence>
<feature type="transmembrane region" description="Helical" evidence="5">
    <location>
        <begin position="106"/>
        <end position="128"/>
    </location>
</feature>
<name>A0ABW4IVA2_9ACTN</name>
<dbReference type="Gene3D" id="1.20.1250.20">
    <property type="entry name" value="MFS general substrate transporter like domains"/>
    <property type="match status" value="1"/>
</dbReference>
<evidence type="ECO:0000256" key="2">
    <source>
        <dbReference type="ARBA" id="ARBA00022692"/>
    </source>
</evidence>
<evidence type="ECO:0000313" key="8">
    <source>
        <dbReference type="Proteomes" id="UP001597261"/>
    </source>
</evidence>
<organism evidence="7 8">
    <name type="scientific">Streptomyces caeni</name>
    <dbReference type="NCBI Taxonomy" id="2307231"/>
    <lineage>
        <taxon>Bacteria</taxon>
        <taxon>Bacillati</taxon>
        <taxon>Actinomycetota</taxon>
        <taxon>Actinomycetes</taxon>
        <taxon>Kitasatosporales</taxon>
        <taxon>Streptomycetaceae</taxon>
        <taxon>Streptomyces</taxon>
    </lineage>
</organism>
<dbReference type="InterPro" id="IPR011701">
    <property type="entry name" value="MFS"/>
</dbReference>
<sequence length="439" mass="45024">MAGKWIGVPSATTRRLPSSLVVRADPAKVAECMKFLSSYRQLFSLPKFGSSLFAGVAGKLKLGISSVALLLEVAHHRGFKQAAIVVSVSALAGVTAPLRGRLMDRYGYALVMCPSLVAYLGALTVLVLNESAHGPFATTVVCAFVASTSIPPIQIVTRLMWGAMTTGRLRTTVLSLDAVLTDVGYIVGPTVAAFLVAAVAPWAGLAASALLTTSATLLLLSRKLPHQRGQPRSAERHWLGSLRNRALRTLMVAVVCFFMAVRAIELALPAWAQQHKSPLMGGVLLSCMSVGSMAGGLILGALPTRRSARATFPVTLAVLCLGTSLVAAASFVWTAVLIVATAFMGIAVGPSFVALYATAGDLAPANMAAETQSWIGSSVSLGGAAGAAVSGVVIQAWGPGALLVLAAASSAAASGLACGAVRAGPVTSEQVRESIPIAP</sequence>
<feature type="transmembrane region" description="Helical" evidence="5">
    <location>
        <begin position="374"/>
        <end position="394"/>
    </location>
</feature>
<accession>A0ABW4IVA2</accession>
<feature type="transmembrane region" description="Helical" evidence="5">
    <location>
        <begin position="314"/>
        <end position="336"/>
    </location>
</feature>
<dbReference type="RefSeq" id="WP_381085668.1">
    <property type="nucleotide sequence ID" value="NZ_JBHUDX010000062.1"/>
</dbReference>
<evidence type="ECO:0000256" key="4">
    <source>
        <dbReference type="ARBA" id="ARBA00023136"/>
    </source>
</evidence>
<dbReference type="Proteomes" id="UP001597261">
    <property type="component" value="Unassembled WGS sequence"/>
</dbReference>
<keyword evidence="4 5" id="KW-0472">Membrane</keyword>
<dbReference type="PROSITE" id="PS50850">
    <property type="entry name" value="MFS"/>
    <property type="match status" value="1"/>
</dbReference>
<evidence type="ECO:0000256" key="1">
    <source>
        <dbReference type="ARBA" id="ARBA00004651"/>
    </source>
</evidence>
<dbReference type="PANTHER" id="PTHR23542">
    <property type="match status" value="1"/>
</dbReference>
<dbReference type="InterPro" id="IPR036259">
    <property type="entry name" value="MFS_trans_sf"/>
</dbReference>
<keyword evidence="2 5" id="KW-0812">Transmembrane</keyword>
<feature type="transmembrane region" description="Helical" evidence="5">
    <location>
        <begin position="134"/>
        <end position="161"/>
    </location>
</feature>
<evidence type="ECO:0000259" key="6">
    <source>
        <dbReference type="PROSITE" id="PS50850"/>
    </source>
</evidence>
<dbReference type="InterPro" id="IPR020846">
    <property type="entry name" value="MFS_dom"/>
</dbReference>
<dbReference type="PANTHER" id="PTHR23542:SF1">
    <property type="entry name" value="MAJOR FACILITATOR SUPERFAMILY (MFS) PROFILE DOMAIN-CONTAINING PROTEIN"/>
    <property type="match status" value="1"/>
</dbReference>
<reference evidence="8" key="1">
    <citation type="journal article" date="2019" name="Int. J. Syst. Evol. Microbiol.">
        <title>The Global Catalogue of Microorganisms (GCM) 10K type strain sequencing project: providing services to taxonomists for standard genome sequencing and annotation.</title>
        <authorList>
            <consortium name="The Broad Institute Genomics Platform"/>
            <consortium name="The Broad Institute Genome Sequencing Center for Infectious Disease"/>
            <person name="Wu L."/>
            <person name="Ma J."/>
        </authorList>
    </citation>
    <scope>NUCLEOTIDE SEQUENCE [LARGE SCALE GENOMIC DNA]</scope>
    <source>
        <strain evidence="8">CGMCC 1.12470</strain>
    </source>
</reference>
<feature type="transmembrane region" description="Helical" evidence="5">
    <location>
        <begin position="173"/>
        <end position="196"/>
    </location>
</feature>
<dbReference type="SUPFAM" id="SSF103473">
    <property type="entry name" value="MFS general substrate transporter"/>
    <property type="match status" value="1"/>
</dbReference>
<gene>
    <name evidence="7" type="ORF">ACFSL4_22290</name>
</gene>
<comment type="caution">
    <text evidence="7">The sequence shown here is derived from an EMBL/GenBank/DDBJ whole genome shotgun (WGS) entry which is preliminary data.</text>
</comment>
<proteinExistence type="predicted"/>
<feature type="transmembrane region" description="Helical" evidence="5">
    <location>
        <begin position="278"/>
        <end position="302"/>
    </location>
</feature>
<evidence type="ECO:0000256" key="3">
    <source>
        <dbReference type="ARBA" id="ARBA00022989"/>
    </source>
</evidence>
<feature type="domain" description="Major facilitator superfamily (MFS) profile" evidence="6">
    <location>
        <begin position="246"/>
        <end position="439"/>
    </location>
</feature>